<dbReference type="InterPro" id="IPR013826">
    <property type="entry name" value="Topo_IA_cen_sub3"/>
</dbReference>
<evidence type="ECO:0000259" key="12">
    <source>
        <dbReference type="PROSITE" id="PS52039"/>
    </source>
</evidence>
<dbReference type="PROSITE" id="PS00396">
    <property type="entry name" value="TOPO_IA_1"/>
    <property type="match status" value="1"/>
</dbReference>
<dbReference type="InterPro" id="IPR000380">
    <property type="entry name" value="Topo_IA"/>
</dbReference>
<comment type="caution">
    <text evidence="10">Lacks conserved residue(s) required for the propagation of feature annotation.</text>
</comment>
<dbReference type="CDD" id="cd03363">
    <property type="entry name" value="TOPRIM_TopoIA_TopoI"/>
    <property type="match status" value="1"/>
</dbReference>
<evidence type="ECO:0000256" key="10">
    <source>
        <dbReference type="HAMAP-Rule" id="MF_00952"/>
    </source>
</evidence>
<reference evidence="13 14" key="1">
    <citation type="journal article" date="2016" name="Int. J. Syst. Evol. Microbiol.">
        <title>Chitinibacter fontanus sp. nov., isolated from a spring.</title>
        <authorList>
            <person name="Sheu S.Y."/>
            <person name="Li Y.S."/>
            <person name="Young C.C."/>
            <person name="Chen W.M."/>
        </authorList>
    </citation>
    <scope>NUCLEOTIDE SEQUENCE [LARGE SCALE GENOMIC DNA]</scope>
    <source>
        <strain evidence="13 14">STM-7</strain>
    </source>
</reference>
<evidence type="ECO:0000256" key="7">
    <source>
        <dbReference type="ARBA" id="ARBA00023029"/>
    </source>
</evidence>
<dbReference type="Gene3D" id="1.10.460.10">
    <property type="entry name" value="Topoisomerase I, domain 2"/>
    <property type="match status" value="1"/>
</dbReference>
<feature type="site" description="Interaction with DNA" evidence="10">
    <location>
        <position position="148"/>
    </location>
</feature>
<keyword evidence="5" id="KW-0862">Zinc</keyword>
<dbReference type="InterPro" id="IPR028612">
    <property type="entry name" value="Topoisom_1_IA"/>
</dbReference>
<dbReference type="Pfam" id="PF01131">
    <property type="entry name" value="Topoisom_bac"/>
    <property type="match status" value="1"/>
</dbReference>
<dbReference type="PRINTS" id="PR00417">
    <property type="entry name" value="PRTPISMRASEI"/>
</dbReference>
<evidence type="ECO:0000313" key="13">
    <source>
        <dbReference type="EMBL" id="QLI82016.1"/>
    </source>
</evidence>
<dbReference type="Pfam" id="PF01751">
    <property type="entry name" value="Toprim"/>
    <property type="match status" value="1"/>
</dbReference>
<protein>
    <recommendedName>
        <fullName evidence="10">DNA topoisomerase 1</fullName>
        <ecNumber evidence="10">5.6.2.1</ecNumber>
    </recommendedName>
    <alternativeName>
        <fullName evidence="10">DNA topoisomerase I</fullName>
    </alternativeName>
</protein>
<dbReference type="GO" id="GO:0005694">
    <property type="term" value="C:chromosome"/>
    <property type="evidence" value="ECO:0007669"/>
    <property type="project" value="InterPro"/>
</dbReference>
<evidence type="ECO:0000256" key="9">
    <source>
        <dbReference type="ARBA" id="ARBA00023235"/>
    </source>
</evidence>
<dbReference type="InterPro" id="IPR005733">
    <property type="entry name" value="TopoI_bac-type"/>
</dbReference>
<feature type="region of interest" description="Interaction with DNA" evidence="10">
    <location>
        <begin position="168"/>
        <end position="173"/>
    </location>
</feature>
<evidence type="ECO:0000256" key="4">
    <source>
        <dbReference type="ARBA" id="ARBA00022771"/>
    </source>
</evidence>
<dbReference type="GO" id="GO:0003677">
    <property type="term" value="F:DNA binding"/>
    <property type="evidence" value="ECO:0007669"/>
    <property type="project" value="UniProtKB-KW"/>
</dbReference>
<dbReference type="PANTHER" id="PTHR42785">
    <property type="entry name" value="DNA TOPOISOMERASE, TYPE IA, CORE"/>
    <property type="match status" value="1"/>
</dbReference>
<dbReference type="InterPro" id="IPR023406">
    <property type="entry name" value="Topo_IA_AS"/>
</dbReference>
<dbReference type="KEGG" id="cfon:HZU75_10995"/>
<dbReference type="GO" id="GO:0003917">
    <property type="term" value="F:DNA topoisomerase type I (single strand cut, ATP-independent) activity"/>
    <property type="evidence" value="ECO:0007669"/>
    <property type="project" value="UniProtKB-UniRule"/>
</dbReference>
<dbReference type="AlphaFoldDB" id="A0A7D5VAB6"/>
<dbReference type="GO" id="GO:0008270">
    <property type="term" value="F:zinc ion binding"/>
    <property type="evidence" value="ECO:0007669"/>
    <property type="project" value="UniProtKB-KW"/>
</dbReference>
<keyword evidence="4" id="KW-0863">Zinc-finger</keyword>
<dbReference type="InterPro" id="IPR003602">
    <property type="entry name" value="Topo_IA_DNA-bd_dom"/>
</dbReference>
<dbReference type="Gene3D" id="1.10.290.10">
    <property type="entry name" value="Topoisomerase I, domain 4"/>
    <property type="match status" value="1"/>
</dbReference>
<feature type="site" description="Interaction with DNA" evidence="10">
    <location>
        <position position="307"/>
    </location>
</feature>
<dbReference type="GO" id="GO:0006265">
    <property type="term" value="P:DNA topological change"/>
    <property type="evidence" value="ECO:0007669"/>
    <property type="project" value="UniProtKB-UniRule"/>
</dbReference>
<dbReference type="EC" id="5.6.2.1" evidence="10"/>
<feature type="domain" description="Topo IA-type catalytic" evidence="12">
    <location>
        <begin position="134"/>
        <end position="569"/>
    </location>
</feature>
<keyword evidence="3" id="KW-0479">Metal-binding</keyword>
<dbReference type="HAMAP" id="MF_00952">
    <property type="entry name" value="Topoisom_1_prok"/>
    <property type="match status" value="1"/>
</dbReference>
<dbReference type="InterPro" id="IPR023405">
    <property type="entry name" value="Topo_IA_core_domain"/>
</dbReference>
<dbReference type="SMART" id="SM00493">
    <property type="entry name" value="TOPRIM"/>
    <property type="match status" value="1"/>
</dbReference>
<dbReference type="SUPFAM" id="SSF57783">
    <property type="entry name" value="Zinc beta-ribbon"/>
    <property type="match status" value="2"/>
</dbReference>
<dbReference type="Gene3D" id="3.30.65.10">
    <property type="entry name" value="Bacterial Topoisomerase I, domain 1"/>
    <property type="match status" value="3"/>
</dbReference>
<dbReference type="SMART" id="SM00436">
    <property type="entry name" value="TOP1Bc"/>
    <property type="match status" value="1"/>
</dbReference>
<dbReference type="SMART" id="SM00437">
    <property type="entry name" value="TOP1Ac"/>
    <property type="match status" value="1"/>
</dbReference>
<evidence type="ECO:0000256" key="3">
    <source>
        <dbReference type="ARBA" id="ARBA00022723"/>
    </source>
</evidence>
<feature type="site" description="Interaction with DNA" evidence="10">
    <location>
        <position position="33"/>
    </location>
</feature>
<dbReference type="Proteomes" id="UP000510822">
    <property type="component" value="Chromosome"/>
</dbReference>
<keyword evidence="9 10" id="KW-0413">Isomerase</keyword>
<dbReference type="SUPFAM" id="SSF56712">
    <property type="entry name" value="Prokaryotic type I DNA topoisomerase"/>
    <property type="match status" value="1"/>
</dbReference>
<evidence type="ECO:0000256" key="6">
    <source>
        <dbReference type="ARBA" id="ARBA00022842"/>
    </source>
</evidence>
<evidence type="ECO:0000256" key="2">
    <source>
        <dbReference type="ARBA" id="ARBA00009446"/>
    </source>
</evidence>
<evidence type="ECO:0000256" key="1">
    <source>
        <dbReference type="ARBA" id="ARBA00000213"/>
    </source>
</evidence>
<feature type="active site" description="O-(5'-phospho-DNA)-tyrosine intermediate" evidence="10">
    <location>
        <position position="305"/>
    </location>
</feature>
<dbReference type="InterPro" id="IPR034149">
    <property type="entry name" value="TOPRIM_TopoI"/>
</dbReference>
<evidence type="ECO:0000259" key="11">
    <source>
        <dbReference type="PROSITE" id="PS50880"/>
    </source>
</evidence>
<dbReference type="InterPro" id="IPR013497">
    <property type="entry name" value="Topo_IA_cen"/>
</dbReference>
<dbReference type="PROSITE" id="PS50880">
    <property type="entry name" value="TOPRIM"/>
    <property type="match status" value="1"/>
</dbReference>
<gene>
    <name evidence="10 13" type="primary">topA</name>
    <name evidence="13" type="ORF">HZU75_10995</name>
</gene>
<evidence type="ECO:0000256" key="5">
    <source>
        <dbReference type="ARBA" id="ARBA00022833"/>
    </source>
</evidence>
<keyword evidence="6" id="KW-0460">Magnesium</keyword>
<comment type="catalytic activity">
    <reaction evidence="1 10">
        <text>ATP-independent breakage of single-stranded DNA, followed by passage and rejoining.</text>
        <dbReference type="EC" id="5.6.2.1"/>
    </reaction>
</comment>
<name>A0A7D5VAB6_9NEIS</name>
<evidence type="ECO:0000256" key="8">
    <source>
        <dbReference type="ARBA" id="ARBA00023125"/>
    </source>
</evidence>
<feature type="site" description="Interaction with DNA" evidence="10">
    <location>
        <position position="501"/>
    </location>
</feature>
<dbReference type="NCBIfam" id="TIGR01051">
    <property type="entry name" value="topA_bact"/>
    <property type="match status" value="1"/>
</dbReference>
<dbReference type="PROSITE" id="PS52039">
    <property type="entry name" value="TOPO_IA_2"/>
    <property type="match status" value="1"/>
</dbReference>
<evidence type="ECO:0000313" key="14">
    <source>
        <dbReference type="Proteomes" id="UP000510822"/>
    </source>
</evidence>
<dbReference type="Gene3D" id="2.70.20.10">
    <property type="entry name" value="Topoisomerase I, domain 3"/>
    <property type="match status" value="1"/>
</dbReference>
<dbReference type="Pfam" id="PF01396">
    <property type="entry name" value="Zn_ribbon_Top1"/>
    <property type="match status" value="3"/>
</dbReference>
<dbReference type="InterPro" id="IPR013498">
    <property type="entry name" value="Topo_IA_Znf"/>
</dbReference>
<comment type="function">
    <text evidence="10">Releases the supercoiling and torsional tension of DNA, which is introduced during the DNA replication and transcription, by transiently cleaving and rejoining one strand of the DNA duplex. Introduces a single-strand break via transesterification at a target site in duplex DNA. The scissile phosphodiester is attacked by the catalytic tyrosine of the enzyme, resulting in the formation of a DNA-(5'-phosphotyrosyl)-enzyme intermediate and the expulsion of a 3'-OH DNA strand. The free DNA strand then undergoes passage around the unbroken strand, thus removing DNA supercoils. Finally, in the religation step, the DNA 3'-OH attacks the covalent intermediate to expel the active-site tyrosine and restore the DNA phosphodiester backbone.</text>
</comment>
<keyword evidence="8 10" id="KW-0238">DNA-binding</keyword>
<dbReference type="PANTHER" id="PTHR42785:SF1">
    <property type="entry name" value="DNA TOPOISOMERASE"/>
    <property type="match status" value="1"/>
</dbReference>
<sequence length="764" mass="86474">MPANLLIVESPSKAKTLQKYLGKDFQILASYGHVRGLVRKNGSVDPENDFKMKYQVIDKNKKHVDAICDAVEQADNVYLASDPDREGEAISWHILEILKAKKLLKPEKQFKRVVFHEITESAVLNAVANPRDLDFNLVNAQQARSALDYLVGFNLSPLLWRKVRTGLSAGRVQSPALRLICERENEIRAFNAQEYWTIHLDTKKGRSKVAAKLTTWQGKKLDQFDIPNEAEQTTILNGLAGKDAVVHAVEKKKKSRSPTAPFTTSTLQQESVRKLGFTTDRAMRTAQSLYEGVNLGGETVGLITYMRTDSVALSNDALAEIRDYISANFDKEYLPNAPITYKNKAKNAQEAHEAIRPTSILRTPESVKTFLSPEQFKLYQMIWKRTLSCQMTPAKFDTVAVDIAVGTAENLFRATGQTLVFPGFIAVYQEDADDVEDDEDEARLPVLTEGDVLPVEKIFGEQHFTQPPPRFTEASLVKSLEEFGIGRPSTYASIIYTLKDREYVILDKKRFTPTDTGEVVNKFLTEHFTQYVDYNFTAKLEDKLDEISTGSREWVPVLDEFWKKFHKQCEEKQALSRAEVTHEAMDEDCPKCGKHKLSIRLGRRGRFISCSSYPECDYTRNIGDDPNAAPLEPEVVPDRTCPKCESALHIKVGRYGKFIGCSNYPKCKHIEPLEKPKDTGIECPECHKGSLIERKSRYGKMFYSCNTYPDCKYATWNPPVAEACPQCKWPIMTIKVTKRRGTEKVCPQKECGYSEVLIPPPAKE</sequence>
<dbReference type="CDD" id="cd00186">
    <property type="entry name" value="TOP1Ac"/>
    <property type="match status" value="1"/>
</dbReference>
<organism evidence="13 14">
    <name type="scientific">Chitinibacter fontanus</name>
    <dbReference type="NCBI Taxonomy" id="1737446"/>
    <lineage>
        <taxon>Bacteria</taxon>
        <taxon>Pseudomonadati</taxon>
        <taxon>Pseudomonadota</taxon>
        <taxon>Betaproteobacteria</taxon>
        <taxon>Neisseriales</taxon>
        <taxon>Chitinibacteraceae</taxon>
        <taxon>Chitinibacter</taxon>
    </lineage>
</organism>
<feature type="site" description="Interaction with DNA" evidence="10">
    <location>
        <position position="160"/>
    </location>
</feature>
<proteinExistence type="inferred from homology"/>
<keyword evidence="7 10" id="KW-0799">Topoisomerase</keyword>
<dbReference type="RefSeq" id="WP_180306106.1">
    <property type="nucleotide sequence ID" value="NZ_CP058952.1"/>
</dbReference>
<feature type="domain" description="Toprim" evidence="11">
    <location>
        <begin position="3"/>
        <end position="118"/>
    </location>
</feature>
<dbReference type="Gene3D" id="3.40.50.140">
    <property type="match status" value="1"/>
</dbReference>
<accession>A0A7D5VAB6</accession>
<comment type="subunit">
    <text evidence="10">Monomer.</text>
</comment>
<dbReference type="InterPro" id="IPR013825">
    <property type="entry name" value="Topo_IA_cen_sub2"/>
</dbReference>
<feature type="site" description="Interaction with DNA" evidence="10">
    <location>
        <position position="144"/>
    </location>
</feature>
<dbReference type="InterPro" id="IPR013824">
    <property type="entry name" value="Topo_IA_cen_sub1"/>
</dbReference>
<dbReference type="EMBL" id="CP058952">
    <property type="protein sequence ID" value="QLI82016.1"/>
    <property type="molecule type" value="Genomic_DNA"/>
</dbReference>
<keyword evidence="14" id="KW-1185">Reference proteome</keyword>
<dbReference type="InterPro" id="IPR003601">
    <property type="entry name" value="Topo_IA_2"/>
</dbReference>
<comment type="similarity">
    <text evidence="2 10">Belongs to the type IA topoisomerase family.</text>
</comment>
<dbReference type="InterPro" id="IPR006171">
    <property type="entry name" value="TOPRIM_dom"/>
</dbReference>